<dbReference type="Proteomes" id="UP001145481">
    <property type="component" value="Unassembled WGS sequence"/>
</dbReference>
<evidence type="ECO:0000313" key="1">
    <source>
        <dbReference type="EMBL" id="MDA5622699.1"/>
    </source>
</evidence>
<name>A0A9X3ZKK1_PASMD</name>
<reference evidence="1" key="1">
    <citation type="submission" date="2022-07" db="EMBL/GenBank/DDBJ databases">
        <title>Genome-based characterization of novel serogroup A variants of Pasteurella multocida.</title>
        <authorList>
            <person name="Prajapati A."/>
            <person name="Yogisharadhya R."/>
            <person name="Mohanty N."/>
            <person name="Chanda M."/>
            <person name="Mendem S.K."/>
            <person name="Siddaramappa S."/>
            <person name="Shivachandra S.B."/>
        </authorList>
    </citation>
    <scope>NUCLEOTIDE SEQUENCE</scope>
    <source>
        <strain evidence="1">NIVEDIPm19</strain>
    </source>
</reference>
<comment type="caution">
    <text evidence="1">The sequence shown here is derived from an EMBL/GenBank/DDBJ whole genome shotgun (WGS) entry which is preliminary data.</text>
</comment>
<keyword evidence="1" id="KW-0067">ATP-binding</keyword>
<gene>
    <name evidence="1" type="ORF">NM948_03940</name>
</gene>
<dbReference type="AlphaFoldDB" id="A0A9X3ZKK1"/>
<keyword evidence="1" id="KW-0547">Nucleotide-binding</keyword>
<dbReference type="GO" id="GO:0005524">
    <property type="term" value="F:ATP binding"/>
    <property type="evidence" value="ECO:0007669"/>
    <property type="project" value="UniProtKB-KW"/>
</dbReference>
<evidence type="ECO:0000313" key="2">
    <source>
        <dbReference type="Proteomes" id="UP001145481"/>
    </source>
</evidence>
<organism evidence="1 2">
    <name type="scientific">Pasteurella multocida</name>
    <dbReference type="NCBI Taxonomy" id="747"/>
    <lineage>
        <taxon>Bacteria</taxon>
        <taxon>Pseudomonadati</taxon>
        <taxon>Pseudomonadota</taxon>
        <taxon>Gammaproteobacteria</taxon>
        <taxon>Pasteurellales</taxon>
        <taxon>Pasteurellaceae</taxon>
        <taxon>Pasteurella</taxon>
    </lineage>
</organism>
<dbReference type="EMBL" id="JANJHC010000006">
    <property type="protein sequence ID" value="MDA5622699.1"/>
    <property type="molecule type" value="Genomic_DNA"/>
</dbReference>
<proteinExistence type="predicted"/>
<accession>A0A9X3ZKK1</accession>
<protein>
    <submittedName>
        <fullName evidence="1">ABC transporter ATP-binding protein</fullName>
    </submittedName>
</protein>
<dbReference type="RefSeq" id="WP_151248807.1">
    <property type="nucleotide sequence ID" value="NZ_JADMLJ010000004.1"/>
</dbReference>
<sequence>MNWYDMVISLDCGSEVIIKHENNKYQLFEVLEYIENHDTPWSKGMSIRPIGEEHKDINQALGELLYFALNEYETLALNEMSEVVKATMNKIEEWFKLHSEYLATL</sequence>